<comment type="caution">
    <text evidence="3">The sequence shown here is derived from an EMBL/GenBank/DDBJ whole genome shotgun (WGS) entry which is preliminary data.</text>
</comment>
<feature type="region of interest" description="Disordered" evidence="1">
    <location>
        <begin position="25"/>
        <end position="61"/>
    </location>
</feature>
<feature type="compositionally biased region" description="Basic residues" evidence="1">
    <location>
        <begin position="27"/>
        <end position="51"/>
    </location>
</feature>
<accession>A0AAW6TJN0</accession>
<proteinExistence type="predicted"/>
<dbReference type="AlphaFoldDB" id="A0AAW6TJN0"/>
<sequence length="185" mass="20635">MKLSTKLITALALIGMIASTPAMAKTSKAHSNKTHASKSKKNTKPKTKRVKTSTTTDSNTPIGFRAFGGAFEKHNGIIGFQGRHNENDVSFPIVILYKPAHAITFLNNDFKACQTVYWRADGRDIAATTLSSTTSDGRFVLSSEFEKESWDAIKNAQKVDFRICSDYHILWPNERKIMSLVEKYS</sequence>
<dbReference type="EMBL" id="SSCJ01000007">
    <property type="protein sequence ID" value="MDI4510254.1"/>
    <property type="molecule type" value="Genomic_DNA"/>
</dbReference>
<keyword evidence="2" id="KW-0732">Signal</keyword>
<evidence type="ECO:0000313" key="3">
    <source>
        <dbReference type="EMBL" id="MDI4510254.1"/>
    </source>
</evidence>
<organism evidence="3">
    <name type="scientific">Faucicola osloensis</name>
    <name type="common">Moraxella osloensis</name>
    <dbReference type="NCBI Taxonomy" id="34062"/>
    <lineage>
        <taxon>Bacteria</taxon>
        <taxon>Pseudomonadati</taxon>
        <taxon>Pseudomonadota</taxon>
        <taxon>Gammaproteobacteria</taxon>
        <taxon>Moraxellales</taxon>
        <taxon>Moraxellaceae</taxon>
        <taxon>Faucicola</taxon>
    </lineage>
</organism>
<evidence type="ECO:0000256" key="2">
    <source>
        <dbReference type="SAM" id="SignalP"/>
    </source>
</evidence>
<evidence type="ECO:0000256" key="1">
    <source>
        <dbReference type="SAM" id="MobiDB-lite"/>
    </source>
</evidence>
<protein>
    <submittedName>
        <fullName evidence="3">Uncharacterized protein</fullName>
    </submittedName>
</protein>
<feature type="chain" id="PRO_5043958577" evidence="2">
    <location>
        <begin position="25"/>
        <end position="185"/>
    </location>
</feature>
<reference evidence="3" key="1">
    <citation type="submission" date="2019-04" db="EMBL/GenBank/DDBJ databases">
        <title>Moraxella osloensis CCUG 73412, isolated from corneal scrapings as causative agent of keratitis.</title>
        <authorList>
            <person name="Connolly G."/>
            <person name="Jaen-Luchoro D."/>
            <person name="Pinyeiro-Iglesias B."/>
            <person name="Curry A."/>
            <person name="Knowles S."/>
            <person name="Moore E.R.B."/>
        </authorList>
    </citation>
    <scope>NUCLEOTIDE SEQUENCE</scope>
    <source>
        <strain evidence="3">CCUG 73412</strain>
    </source>
</reference>
<gene>
    <name evidence="3" type="ORF">E6P75_08545</name>
</gene>
<name>A0AAW6TJN0_FAUOS</name>
<feature type="signal peptide" evidence="2">
    <location>
        <begin position="1"/>
        <end position="24"/>
    </location>
</feature>